<proteinExistence type="predicted"/>
<protein>
    <submittedName>
        <fullName evidence="2">Uncharacterized protein</fullName>
    </submittedName>
</protein>
<reference evidence="2" key="1">
    <citation type="submission" date="2022-11" db="UniProtKB">
        <authorList>
            <consortium name="WormBaseParasite"/>
        </authorList>
    </citation>
    <scope>IDENTIFICATION</scope>
</reference>
<sequence length="78" mass="8706">MHNFLVQAKNTFVMLRATLDSYATVAKNMWNSVLFPGFHIRFLGLKPAIIAGFSRQLATVGDEIPKASFILAFSDETE</sequence>
<keyword evidence="1" id="KW-1185">Reference proteome</keyword>
<dbReference type="WBParaSite" id="nRc.2.0.1.t32050-RA">
    <property type="protein sequence ID" value="nRc.2.0.1.t32050-RA"/>
    <property type="gene ID" value="nRc.2.0.1.g32050"/>
</dbReference>
<dbReference type="AlphaFoldDB" id="A0A915K1F7"/>
<name>A0A915K1F7_ROMCU</name>
<accession>A0A915K1F7</accession>
<evidence type="ECO:0000313" key="1">
    <source>
        <dbReference type="Proteomes" id="UP000887565"/>
    </source>
</evidence>
<organism evidence="1 2">
    <name type="scientific">Romanomermis culicivorax</name>
    <name type="common">Nematode worm</name>
    <dbReference type="NCBI Taxonomy" id="13658"/>
    <lineage>
        <taxon>Eukaryota</taxon>
        <taxon>Metazoa</taxon>
        <taxon>Ecdysozoa</taxon>
        <taxon>Nematoda</taxon>
        <taxon>Enoplea</taxon>
        <taxon>Dorylaimia</taxon>
        <taxon>Mermithida</taxon>
        <taxon>Mermithoidea</taxon>
        <taxon>Mermithidae</taxon>
        <taxon>Romanomermis</taxon>
    </lineage>
</organism>
<evidence type="ECO:0000313" key="2">
    <source>
        <dbReference type="WBParaSite" id="nRc.2.0.1.t32050-RA"/>
    </source>
</evidence>
<dbReference type="Proteomes" id="UP000887565">
    <property type="component" value="Unplaced"/>
</dbReference>